<dbReference type="AlphaFoldDB" id="A0AAV3XKD6"/>
<name>A0AAV3XKD6_9CYAN</name>
<protein>
    <submittedName>
        <fullName evidence="1">Uncharacterized protein</fullName>
    </submittedName>
</protein>
<dbReference type="RefSeq" id="WP_226591624.1">
    <property type="nucleotide sequence ID" value="NZ_BLAY01000201.1"/>
</dbReference>
<proteinExistence type="predicted"/>
<reference evidence="1" key="1">
    <citation type="submission" date="2019-10" db="EMBL/GenBank/DDBJ databases">
        <title>Draft genome sequece of Microseira wollei NIES-4236.</title>
        <authorList>
            <person name="Yamaguchi H."/>
            <person name="Suzuki S."/>
            <person name="Kawachi M."/>
        </authorList>
    </citation>
    <scope>NUCLEOTIDE SEQUENCE</scope>
    <source>
        <strain evidence="1">NIES-4236</strain>
    </source>
</reference>
<evidence type="ECO:0000313" key="2">
    <source>
        <dbReference type="Proteomes" id="UP001050975"/>
    </source>
</evidence>
<sequence>MKRGFEHFFTAGMKLENSADLAAPYWERAKQILVGAATSSELFNTSDYPEEDYP</sequence>
<evidence type="ECO:0000313" key="1">
    <source>
        <dbReference type="EMBL" id="GET43133.1"/>
    </source>
</evidence>
<dbReference type="EMBL" id="BLAY01000201">
    <property type="protein sequence ID" value="GET43133.1"/>
    <property type="molecule type" value="Genomic_DNA"/>
</dbReference>
<keyword evidence="2" id="KW-1185">Reference proteome</keyword>
<comment type="caution">
    <text evidence="1">The sequence shown here is derived from an EMBL/GenBank/DDBJ whole genome shotgun (WGS) entry which is preliminary data.</text>
</comment>
<dbReference type="Proteomes" id="UP001050975">
    <property type="component" value="Unassembled WGS sequence"/>
</dbReference>
<accession>A0AAV3XKD6</accession>
<organism evidence="1 2">
    <name type="scientific">Microseira wollei NIES-4236</name>
    <dbReference type="NCBI Taxonomy" id="2530354"/>
    <lineage>
        <taxon>Bacteria</taxon>
        <taxon>Bacillati</taxon>
        <taxon>Cyanobacteriota</taxon>
        <taxon>Cyanophyceae</taxon>
        <taxon>Oscillatoriophycideae</taxon>
        <taxon>Aerosakkonematales</taxon>
        <taxon>Aerosakkonemataceae</taxon>
        <taxon>Microseira</taxon>
    </lineage>
</organism>
<gene>
    <name evidence="1" type="ORF">MiSe_79540</name>
</gene>